<protein>
    <submittedName>
        <fullName evidence="9">Nucleoside-binding protein</fullName>
    </submittedName>
</protein>
<sequence>MAITTRKAAAGAIAGVGLMALLAGCASAPSTGSGDTTGAASDFLPCMVSDAGGFTDKSFNQLGYEGLTEAAKELGVEPITVQSDKADDYKPNLQSLADQGCSLIVSVGFALSADTITAANANPDIDYAIIDDPADNTGGKDDKGNDIGDGVTDAPNIKPILFDTVQAAFLAGYAAADYSKTGVVGTFGGQPYPSVKIFMDGFAEGVAYYNEQKGKSVQVVGWDVAAQTGSFTGGFEANDTAKQLARTLMDQNADVLLPVGGPIFLSAIAEIQETGKDVAMVGVDADLYETNAENKSLFLTSILKGMKAGVSDTVAEAGAGKFDPAAYIGTLENEGVGLAPFHDFESKVSPTLADELDTIKAGIIDGSIKATSVSSPVKK</sequence>
<proteinExistence type="inferred from homology"/>
<keyword evidence="3" id="KW-1003">Cell membrane</keyword>
<dbReference type="AlphaFoldDB" id="A0A3N2C5G2"/>
<evidence type="ECO:0000256" key="2">
    <source>
        <dbReference type="ARBA" id="ARBA00008610"/>
    </source>
</evidence>
<dbReference type="Gene3D" id="3.40.50.2300">
    <property type="match status" value="2"/>
</dbReference>
<organism evidence="9 10">
    <name type="scientific">Plantibacter flavus</name>
    <dbReference type="NCBI Taxonomy" id="150123"/>
    <lineage>
        <taxon>Bacteria</taxon>
        <taxon>Bacillati</taxon>
        <taxon>Actinomycetota</taxon>
        <taxon>Actinomycetes</taxon>
        <taxon>Micrococcales</taxon>
        <taxon>Microbacteriaceae</taxon>
        <taxon>Plantibacter</taxon>
    </lineage>
</organism>
<dbReference type="PROSITE" id="PS51257">
    <property type="entry name" value="PROKAR_LIPOPROTEIN"/>
    <property type="match status" value="1"/>
</dbReference>
<comment type="subcellular location">
    <subcellularLocation>
        <location evidence="1">Cell membrane</location>
        <topology evidence="1">Lipid-anchor</topology>
    </subcellularLocation>
</comment>
<evidence type="ECO:0000256" key="7">
    <source>
        <dbReference type="SAM" id="SignalP"/>
    </source>
</evidence>
<evidence type="ECO:0000313" key="9">
    <source>
        <dbReference type="EMBL" id="ROR82494.1"/>
    </source>
</evidence>
<evidence type="ECO:0000256" key="4">
    <source>
        <dbReference type="ARBA" id="ARBA00022729"/>
    </source>
</evidence>
<dbReference type="InterPro" id="IPR028082">
    <property type="entry name" value="Peripla_BP_I"/>
</dbReference>
<evidence type="ECO:0000256" key="1">
    <source>
        <dbReference type="ARBA" id="ARBA00004193"/>
    </source>
</evidence>
<evidence type="ECO:0000313" key="10">
    <source>
        <dbReference type="Proteomes" id="UP000266915"/>
    </source>
</evidence>
<keyword evidence="10" id="KW-1185">Reference proteome</keyword>
<comment type="caution">
    <text evidence="9">The sequence shown here is derived from an EMBL/GenBank/DDBJ whole genome shotgun (WGS) entry which is preliminary data.</text>
</comment>
<dbReference type="Pfam" id="PF02608">
    <property type="entry name" value="Bmp"/>
    <property type="match status" value="1"/>
</dbReference>
<keyword evidence="5" id="KW-0472">Membrane</keyword>
<dbReference type="CDD" id="cd06354">
    <property type="entry name" value="PBP1_PrnA-like"/>
    <property type="match status" value="1"/>
</dbReference>
<dbReference type="PANTHER" id="PTHR34296:SF2">
    <property type="entry name" value="ABC TRANSPORTER GUANOSINE-BINDING PROTEIN NUPN"/>
    <property type="match status" value="1"/>
</dbReference>
<accession>A0A3N2C5G2</accession>
<dbReference type="InterPro" id="IPR050957">
    <property type="entry name" value="BMP_lipoprotein"/>
</dbReference>
<evidence type="ECO:0000256" key="3">
    <source>
        <dbReference type="ARBA" id="ARBA00022475"/>
    </source>
</evidence>
<keyword evidence="4 7" id="KW-0732">Signal</keyword>
<dbReference type="PANTHER" id="PTHR34296">
    <property type="entry name" value="TRANSCRIPTIONAL ACTIVATOR PROTEIN MED"/>
    <property type="match status" value="1"/>
</dbReference>
<dbReference type="RefSeq" id="WP_085512247.1">
    <property type="nucleotide sequence ID" value="NZ_FXAP01000004.1"/>
</dbReference>
<gene>
    <name evidence="9" type="ORF">EDD42_2585</name>
</gene>
<feature type="chain" id="PRO_5018615335" evidence="7">
    <location>
        <begin position="29"/>
        <end position="379"/>
    </location>
</feature>
<dbReference type="EMBL" id="RKHL01000001">
    <property type="protein sequence ID" value="ROR82494.1"/>
    <property type="molecule type" value="Genomic_DNA"/>
</dbReference>
<feature type="domain" description="ABC transporter substrate-binding protein PnrA-like" evidence="8">
    <location>
        <begin position="47"/>
        <end position="348"/>
    </location>
</feature>
<evidence type="ECO:0000256" key="5">
    <source>
        <dbReference type="ARBA" id="ARBA00023136"/>
    </source>
</evidence>
<dbReference type="SUPFAM" id="SSF53822">
    <property type="entry name" value="Periplasmic binding protein-like I"/>
    <property type="match status" value="1"/>
</dbReference>
<dbReference type="InterPro" id="IPR003760">
    <property type="entry name" value="PnrA-like"/>
</dbReference>
<evidence type="ECO:0000259" key="8">
    <source>
        <dbReference type="Pfam" id="PF02608"/>
    </source>
</evidence>
<dbReference type="Proteomes" id="UP000266915">
    <property type="component" value="Unassembled WGS sequence"/>
</dbReference>
<dbReference type="GO" id="GO:0005886">
    <property type="term" value="C:plasma membrane"/>
    <property type="evidence" value="ECO:0007669"/>
    <property type="project" value="UniProtKB-SubCell"/>
</dbReference>
<evidence type="ECO:0000256" key="6">
    <source>
        <dbReference type="ARBA" id="ARBA00023288"/>
    </source>
</evidence>
<reference evidence="9 10" key="1">
    <citation type="submission" date="2018-11" db="EMBL/GenBank/DDBJ databases">
        <title>Sequencing the genomes of 1000 actinobacteria strains.</title>
        <authorList>
            <person name="Klenk H.-P."/>
        </authorList>
    </citation>
    <scope>NUCLEOTIDE SEQUENCE [LARGE SCALE GENOMIC DNA]</scope>
    <source>
        <strain evidence="9 10">DSM 14012</strain>
    </source>
</reference>
<comment type="similarity">
    <text evidence="2">Belongs to the BMP lipoprotein family.</text>
</comment>
<feature type="signal peptide" evidence="7">
    <location>
        <begin position="1"/>
        <end position="28"/>
    </location>
</feature>
<name>A0A3N2C5G2_9MICO</name>
<keyword evidence="6" id="KW-0449">Lipoprotein</keyword>